<dbReference type="Proteomes" id="UP000798662">
    <property type="component" value="Chromosome 3"/>
</dbReference>
<comment type="caution">
    <text evidence="1">The sequence shown here is derived from an EMBL/GenBank/DDBJ whole genome shotgun (WGS) entry which is preliminary data.</text>
</comment>
<protein>
    <submittedName>
        <fullName evidence="1">Uncharacterized protein</fullName>
    </submittedName>
</protein>
<name>A0ACC3CAP5_PYRYE</name>
<organism evidence="1 2">
    <name type="scientific">Pyropia yezoensis</name>
    <name type="common">Susabi-nori</name>
    <name type="synonym">Porphyra yezoensis</name>
    <dbReference type="NCBI Taxonomy" id="2788"/>
    <lineage>
        <taxon>Eukaryota</taxon>
        <taxon>Rhodophyta</taxon>
        <taxon>Bangiophyceae</taxon>
        <taxon>Bangiales</taxon>
        <taxon>Bangiaceae</taxon>
        <taxon>Pyropia</taxon>
    </lineage>
</organism>
<proteinExistence type="predicted"/>
<dbReference type="EMBL" id="CM020620">
    <property type="protein sequence ID" value="KAK1867056.1"/>
    <property type="molecule type" value="Genomic_DNA"/>
</dbReference>
<gene>
    <name evidence="1" type="ORF">I4F81_009566</name>
</gene>
<accession>A0ACC3CAP5</accession>
<sequence>MTAFAVVPALGGVRSRRAAATARAAGPASPAAPVATRGGRPARRVWHPPTAALPRRRVAALPPCHPAVAVVASMGSGGEPPAAGDPPSSLSSTEAAAAAAAAAAAVAAAGGTRAGTGAPLAFAGGNGAGGNGSGRAPGGGGGADGGGAGGAGGGGGADDAADPAAVAASAAALLAERGVPLTSLPADLAAAVQAGTLGADALGRYLHLVRPGGNRLLSWATTHWAPFRNRILADEAFLFKLAAQEVIGNGTALVGEIAVRGPAIVDELEYVGADVAVGTVVEAAFVWLLAPLTPHARTAAAAAAAGSPLRSALSALPASVFEASAPGRVYSVGQRAASFFWTGGQYGAIGFGAGLAGTALTYGVIQARRALDAGYVPERPQPAVVPNSAAWAAFMAGSSNARFQAVDGVELAVGRAVGGRHPGVLRVAILGLRTANNLLGGIQFVQWMRWLGLQSTD</sequence>
<evidence type="ECO:0000313" key="2">
    <source>
        <dbReference type="Proteomes" id="UP000798662"/>
    </source>
</evidence>
<evidence type="ECO:0000313" key="1">
    <source>
        <dbReference type="EMBL" id="KAK1867056.1"/>
    </source>
</evidence>
<reference evidence="1" key="1">
    <citation type="submission" date="2019-11" db="EMBL/GenBank/DDBJ databases">
        <title>Nori genome reveals adaptations in red seaweeds to the harsh intertidal environment.</title>
        <authorList>
            <person name="Wang D."/>
            <person name="Mao Y."/>
        </authorList>
    </citation>
    <scope>NUCLEOTIDE SEQUENCE</scope>
    <source>
        <tissue evidence="1">Gametophyte</tissue>
    </source>
</reference>
<keyword evidence="2" id="KW-1185">Reference proteome</keyword>